<dbReference type="PROSITE" id="PS00211">
    <property type="entry name" value="ABC_TRANSPORTER_1"/>
    <property type="match status" value="1"/>
</dbReference>
<organism evidence="5">
    <name type="scientific">uncultured Desulfobacterium sp</name>
    <dbReference type="NCBI Taxonomy" id="201089"/>
    <lineage>
        <taxon>Bacteria</taxon>
        <taxon>Pseudomonadati</taxon>
        <taxon>Thermodesulfobacteriota</taxon>
        <taxon>Desulfobacteria</taxon>
        <taxon>Desulfobacterales</taxon>
        <taxon>Desulfobacteriaceae</taxon>
        <taxon>Desulfobacterium</taxon>
        <taxon>environmental samples</taxon>
    </lineage>
</organism>
<dbReference type="InterPro" id="IPR003593">
    <property type="entry name" value="AAA+_ATPase"/>
</dbReference>
<protein>
    <recommendedName>
        <fullName evidence="4">ABC transporter domain-containing protein</fullName>
    </recommendedName>
</protein>
<keyword evidence="3" id="KW-0067">ATP-binding</keyword>
<dbReference type="InterPro" id="IPR003439">
    <property type="entry name" value="ABC_transporter-like_ATP-bd"/>
</dbReference>
<reference evidence="5" key="1">
    <citation type="journal article" date="2011" name="Environ. Microbiol.">
        <title>Genomic insights into the metabolic potential of the polycyclic aromatic hydrocarbon degrading sulfate-reducing Deltaproteobacterium N47.</title>
        <authorList>
            <person name="Bergmann F."/>
            <person name="Selesi D."/>
            <person name="Weinmaier T."/>
            <person name="Tischler P."/>
            <person name="Rattei T."/>
            <person name="Meckenstock R.U."/>
        </authorList>
    </citation>
    <scope>NUCLEOTIDE SEQUENCE</scope>
</reference>
<dbReference type="GO" id="GO:0005524">
    <property type="term" value="F:ATP binding"/>
    <property type="evidence" value="ECO:0007669"/>
    <property type="project" value="UniProtKB-KW"/>
</dbReference>
<keyword evidence="2" id="KW-0547">Nucleotide-binding</keyword>
<evidence type="ECO:0000313" key="5">
    <source>
        <dbReference type="EMBL" id="CBX26848.1"/>
    </source>
</evidence>
<dbReference type="SMART" id="SM00382">
    <property type="entry name" value="AAA"/>
    <property type="match status" value="1"/>
</dbReference>
<dbReference type="PANTHER" id="PTHR42734">
    <property type="entry name" value="METAL TRANSPORT SYSTEM ATP-BINDING PROTEIN TM_0124-RELATED"/>
    <property type="match status" value="1"/>
</dbReference>
<sequence length="271" mass="28999">MNKPDLTEKSAGTAVSFENVTVERGGILILDSVTAIVPLGGCTAIIGPNGAGKTTMLLALLGEVPYKGFIHTTSNINGGCSKIGYVPQRFAFDRGMPVTVTEFLAMGIQKKPLWFGIRNDMKKRSLAHLASVKSEHLAERKLGALSGGEMQRVLLALALQQEPKLLVLDEPASGVDFQGEYIFCELLDGLRKAKGFTQLMVSHDLATVTHHATHVICLNHKVAAQGPPRQALTNENLTAIFGMHMGMVDSRSMPDGSAVCSGPCCNKDQNA</sequence>
<evidence type="ECO:0000256" key="2">
    <source>
        <dbReference type="ARBA" id="ARBA00022741"/>
    </source>
</evidence>
<dbReference type="SUPFAM" id="SSF52540">
    <property type="entry name" value="P-loop containing nucleoside triphosphate hydrolases"/>
    <property type="match status" value="1"/>
</dbReference>
<dbReference type="Pfam" id="PF00005">
    <property type="entry name" value="ABC_tran"/>
    <property type="match status" value="1"/>
</dbReference>
<dbReference type="InterPro" id="IPR027417">
    <property type="entry name" value="P-loop_NTPase"/>
</dbReference>
<dbReference type="AlphaFoldDB" id="E1Y8F4"/>
<dbReference type="InterPro" id="IPR050153">
    <property type="entry name" value="Metal_Ion_Import_ABC"/>
</dbReference>
<dbReference type="GO" id="GO:0016887">
    <property type="term" value="F:ATP hydrolysis activity"/>
    <property type="evidence" value="ECO:0007669"/>
    <property type="project" value="InterPro"/>
</dbReference>
<dbReference type="InterPro" id="IPR017871">
    <property type="entry name" value="ABC_transporter-like_CS"/>
</dbReference>
<dbReference type="EMBL" id="FR695864">
    <property type="protein sequence ID" value="CBX26848.1"/>
    <property type="molecule type" value="Genomic_DNA"/>
</dbReference>
<evidence type="ECO:0000256" key="3">
    <source>
        <dbReference type="ARBA" id="ARBA00022840"/>
    </source>
</evidence>
<keyword evidence="1" id="KW-0813">Transport</keyword>
<gene>
    <name evidence="5" type="ORF">N47_A08770</name>
</gene>
<name>E1Y8F4_9BACT</name>
<proteinExistence type="predicted"/>
<dbReference type="PANTHER" id="PTHR42734:SF7">
    <property type="entry name" value="ATP-BINDING COMPONENT OF ABC TRANSPORTER-RELATED"/>
    <property type="match status" value="1"/>
</dbReference>
<accession>E1Y8F4</accession>
<feature type="domain" description="ABC transporter" evidence="4">
    <location>
        <begin position="15"/>
        <end position="245"/>
    </location>
</feature>
<dbReference type="PROSITE" id="PS50893">
    <property type="entry name" value="ABC_TRANSPORTER_2"/>
    <property type="match status" value="1"/>
</dbReference>
<dbReference type="Gene3D" id="3.40.50.300">
    <property type="entry name" value="P-loop containing nucleotide triphosphate hydrolases"/>
    <property type="match status" value="1"/>
</dbReference>
<evidence type="ECO:0000259" key="4">
    <source>
        <dbReference type="PROSITE" id="PS50893"/>
    </source>
</evidence>
<evidence type="ECO:0000256" key="1">
    <source>
        <dbReference type="ARBA" id="ARBA00022448"/>
    </source>
</evidence>